<dbReference type="RefSeq" id="WP_191071723.1">
    <property type="nucleotide sequence ID" value="NZ_JACRUO010000001.1"/>
</dbReference>
<evidence type="ECO:0000256" key="3">
    <source>
        <dbReference type="ARBA" id="ARBA00022448"/>
    </source>
</evidence>
<gene>
    <name evidence="9" type="ORF">H8R10_05580</name>
</gene>
<evidence type="ECO:0000256" key="4">
    <source>
        <dbReference type="ARBA" id="ARBA00022692"/>
    </source>
</evidence>
<dbReference type="Gene3D" id="1.20.1250.20">
    <property type="entry name" value="MFS general substrate transporter like domains"/>
    <property type="match status" value="2"/>
</dbReference>
<keyword evidence="6 7" id="KW-0472">Membrane</keyword>
<evidence type="ECO:0000256" key="6">
    <source>
        <dbReference type="ARBA" id="ARBA00023136"/>
    </source>
</evidence>
<accession>A0A8I0GCM0</accession>
<dbReference type="InterPro" id="IPR020846">
    <property type="entry name" value="MFS_dom"/>
</dbReference>
<feature type="transmembrane region" description="Helical" evidence="7">
    <location>
        <begin position="294"/>
        <end position="315"/>
    </location>
</feature>
<comment type="caution">
    <text evidence="9">The sequence shown here is derived from an EMBL/GenBank/DDBJ whole genome shotgun (WGS) entry which is preliminary data.</text>
</comment>
<feature type="transmembrane region" description="Helical" evidence="7">
    <location>
        <begin position="40"/>
        <end position="58"/>
    </location>
</feature>
<dbReference type="InterPro" id="IPR011701">
    <property type="entry name" value="MFS"/>
</dbReference>
<evidence type="ECO:0000256" key="2">
    <source>
        <dbReference type="ARBA" id="ARBA00008335"/>
    </source>
</evidence>
<feature type="transmembrane region" description="Helical" evidence="7">
    <location>
        <begin position="208"/>
        <end position="228"/>
    </location>
</feature>
<dbReference type="InterPro" id="IPR036259">
    <property type="entry name" value="MFS_trans_sf"/>
</dbReference>
<keyword evidence="4 7" id="KW-0812">Transmembrane</keyword>
<protein>
    <submittedName>
        <fullName evidence="9">MFS transporter</fullName>
    </submittedName>
</protein>
<dbReference type="PANTHER" id="PTHR23514:SF3">
    <property type="entry name" value="BYPASS OF STOP CODON PROTEIN 6"/>
    <property type="match status" value="1"/>
</dbReference>
<name>A0A8I0GCM0_9ACTO</name>
<organism evidence="9 10">
    <name type="scientific">Nanchangia anserum</name>
    <dbReference type="NCBI Taxonomy" id="2692125"/>
    <lineage>
        <taxon>Bacteria</taxon>
        <taxon>Bacillati</taxon>
        <taxon>Actinomycetota</taxon>
        <taxon>Actinomycetes</taxon>
        <taxon>Actinomycetales</taxon>
        <taxon>Actinomycetaceae</taxon>
        <taxon>Nanchangia</taxon>
    </lineage>
</organism>
<dbReference type="InterPro" id="IPR051788">
    <property type="entry name" value="MFS_Transporter"/>
</dbReference>
<feature type="transmembrane region" description="Helical" evidence="7">
    <location>
        <begin position="327"/>
        <end position="350"/>
    </location>
</feature>
<dbReference type="PROSITE" id="PS50850">
    <property type="entry name" value="MFS"/>
    <property type="match status" value="1"/>
</dbReference>
<evidence type="ECO:0000313" key="9">
    <source>
        <dbReference type="EMBL" id="MBD3689695.1"/>
    </source>
</evidence>
<keyword evidence="10" id="KW-1185">Reference proteome</keyword>
<reference evidence="9 10" key="1">
    <citation type="submission" date="2020-08" db="EMBL/GenBank/DDBJ databases">
        <title>Winkia gen. nov., sp. nov., isolated from faeces of the Anser albifrons in China.</title>
        <authorList>
            <person name="Liu Q."/>
        </authorList>
    </citation>
    <scope>NUCLEOTIDE SEQUENCE [LARGE SCALE GENOMIC DNA]</scope>
    <source>
        <strain evidence="9 10">C62</strain>
    </source>
</reference>
<dbReference type="GO" id="GO:0005886">
    <property type="term" value="C:plasma membrane"/>
    <property type="evidence" value="ECO:0007669"/>
    <property type="project" value="UniProtKB-SubCell"/>
</dbReference>
<sequence>MVHLLLAIIYVAFISLGLPDGLLGAAWPTMYPSFGVPVSYAGIVSIVISLGTIASSLLSDRLTRRWGTGLVTAVSVVMTAVALCGFSVTGSFWLLIVWAIPYGLGAGSVDASLNNYVAVHYSSAHMSWLHCMWGIGASAGPYVMGALLTRGHPWNTGYATIGIIQIVLAIGIVASLPLWRKRAVTAQTDDAGPLSLRTIVAIPGAKQVMICFFCYCAIESTAGLWASSYLTLVRGVSADVAATCGSLFFVGITLGRAISGFLTVRWSDQQLIRGGAIIMFVGAVMVFVPVTGVAIASFVVIGLGCAPVYPCVIHSTPHHFGAHRSQAIIGVQMASAYTGTLVMPAVFGVLAENVSAALLPLYLVVLIVVMAFMHERLVEATRGHRTQAR</sequence>
<comment type="similarity">
    <text evidence="2">Belongs to the major facilitator superfamily.</text>
</comment>
<comment type="subcellular location">
    <subcellularLocation>
        <location evidence="1">Cell membrane</location>
        <topology evidence="1">Multi-pass membrane protein</topology>
    </subcellularLocation>
</comment>
<dbReference type="PANTHER" id="PTHR23514">
    <property type="entry name" value="BYPASS OF STOP CODON PROTEIN 6"/>
    <property type="match status" value="1"/>
</dbReference>
<dbReference type="Proteomes" id="UP000627538">
    <property type="component" value="Unassembled WGS sequence"/>
</dbReference>
<evidence type="ECO:0000256" key="7">
    <source>
        <dbReference type="SAM" id="Phobius"/>
    </source>
</evidence>
<keyword evidence="3" id="KW-0813">Transport</keyword>
<feature type="domain" description="Major facilitator superfamily (MFS) profile" evidence="8">
    <location>
        <begin position="5"/>
        <end position="382"/>
    </location>
</feature>
<dbReference type="SUPFAM" id="SSF103473">
    <property type="entry name" value="MFS general substrate transporter"/>
    <property type="match status" value="1"/>
</dbReference>
<feature type="transmembrane region" description="Helical" evidence="7">
    <location>
        <begin position="70"/>
        <end position="100"/>
    </location>
</feature>
<evidence type="ECO:0000256" key="5">
    <source>
        <dbReference type="ARBA" id="ARBA00022989"/>
    </source>
</evidence>
<feature type="transmembrane region" description="Helical" evidence="7">
    <location>
        <begin position="240"/>
        <end position="259"/>
    </location>
</feature>
<evidence type="ECO:0000259" key="8">
    <source>
        <dbReference type="PROSITE" id="PS50850"/>
    </source>
</evidence>
<evidence type="ECO:0000313" key="10">
    <source>
        <dbReference type="Proteomes" id="UP000627538"/>
    </source>
</evidence>
<evidence type="ECO:0000256" key="1">
    <source>
        <dbReference type="ARBA" id="ARBA00004651"/>
    </source>
</evidence>
<feature type="transmembrane region" description="Helical" evidence="7">
    <location>
        <begin position="356"/>
        <end position="373"/>
    </location>
</feature>
<dbReference type="GO" id="GO:0022857">
    <property type="term" value="F:transmembrane transporter activity"/>
    <property type="evidence" value="ECO:0007669"/>
    <property type="project" value="InterPro"/>
</dbReference>
<feature type="transmembrane region" description="Helical" evidence="7">
    <location>
        <begin position="157"/>
        <end position="179"/>
    </location>
</feature>
<proteinExistence type="inferred from homology"/>
<keyword evidence="5 7" id="KW-1133">Transmembrane helix</keyword>
<feature type="transmembrane region" description="Helical" evidence="7">
    <location>
        <begin position="271"/>
        <end position="288"/>
    </location>
</feature>
<dbReference type="EMBL" id="JACRUO010000001">
    <property type="protein sequence ID" value="MBD3689695.1"/>
    <property type="molecule type" value="Genomic_DNA"/>
</dbReference>
<dbReference type="Pfam" id="PF07690">
    <property type="entry name" value="MFS_1"/>
    <property type="match status" value="2"/>
</dbReference>
<dbReference type="AlphaFoldDB" id="A0A8I0GCM0"/>